<dbReference type="Proteomes" id="UP000282007">
    <property type="component" value="Chromosome"/>
</dbReference>
<dbReference type="InterPro" id="IPR036621">
    <property type="entry name" value="Anticodon-bd_dom_sf"/>
</dbReference>
<evidence type="ECO:0000256" key="9">
    <source>
        <dbReference type="ARBA" id="ARBA00030057"/>
    </source>
</evidence>
<evidence type="ECO:0000256" key="4">
    <source>
        <dbReference type="ARBA" id="ARBA00022598"/>
    </source>
</evidence>
<evidence type="ECO:0000313" key="14">
    <source>
        <dbReference type="Proteomes" id="UP000282007"/>
    </source>
</evidence>
<dbReference type="Gene3D" id="3.30.930.10">
    <property type="entry name" value="Bira Bifunctional Protein, Domain 2"/>
    <property type="match status" value="2"/>
</dbReference>
<evidence type="ECO:0000256" key="6">
    <source>
        <dbReference type="ARBA" id="ARBA00022840"/>
    </source>
</evidence>
<keyword evidence="14" id="KW-1185">Reference proteome</keyword>
<reference evidence="11 14" key="2">
    <citation type="submission" date="2018-07" db="EMBL/GenBank/DDBJ databases">
        <title>Genome sequences of Haloplanus aerogenes JCM 16430T.</title>
        <authorList>
            <person name="Kim Y.B."/>
            <person name="Roh S.W."/>
        </authorList>
    </citation>
    <scope>NUCLEOTIDE SEQUENCE [LARGE SCALE GENOMIC DNA]</scope>
    <source>
        <strain evidence="11 14">JCM 16430</strain>
    </source>
</reference>
<evidence type="ECO:0000256" key="7">
    <source>
        <dbReference type="ARBA" id="ARBA00022917"/>
    </source>
</evidence>
<dbReference type="OrthoDB" id="6113at2157"/>
<keyword evidence="8 12" id="KW-0030">Aminoacyl-tRNA synthetase</keyword>
<dbReference type="Gene3D" id="3.40.50.800">
    <property type="entry name" value="Anticodon-binding domain"/>
    <property type="match status" value="1"/>
</dbReference>
<dbReference type="GeneID" id="38469882"/>
<reference evidence="12 13" key="1">
    <citation type="journal article" date="2015" name="Stand. Genomic Sci.">
        <title>Genomic Encyclopedia of Bacterial and Archaeal Type Strains, Phase III: the genomes of soil and plant-associated and newly described type strains.</title>
        <authorList>
            <person name="Whitman W.B."/>
            <person name="Woyke T."/>
            <person name="Klenk H.P."/>
            <person name="Zhou Y."/>
            <person name="Lilburn T.G."/>
            <person name="Beck B.J."/>
            <person name="De Vos P."/>
            <person name="Vandamme P."/>
            <person name="Eisen J.A."/>
            <person name="Garrity G."/>
            <person name="Hugenholtz P."/>
            <person name="Kyrpides N.C."/>
        </authorList>
    </citation>
    <scope>NUCLEOTIDE SEQUENCE [LARGE SCALE GENOMIC DNA]</scope>
    <source>
        <strain evidence="12 13">CGMCC 1.10124</strain>
    </source>
</reference>
<dbReference type="NCBIfam" id="TIGR00389">
    <property type="entry name" value="glyS_dimeric"/>
    <property type="match status" value="1"/>
</dbReference>
<dbReference type="PROSITE" id="PS50862">
    <property type="entry name" value="AA_TRNA_LIGASE_II"/>
    <property type="match status" value="1"/>
</dbReference>
<comment type="subcellular location">
    <subcellularLocation>
        <location evidence="1">Cytoplasm</location>
    </subcellularLocation>
</comment>
<dbReference type="GO" id="GO:0005737">
    <property type="term" value="C:cytoplasm"/>
    <property type="evidence" value="ECO:0007669"/>
    <property type="project" value="UniProtKB-SubCell"/>
</dbReference>
<accession>A0A3G8QPN2</accession>
<dbReference type="NCBIfam" id="NF003211">
    <property type="entry name" value="PRK04173.1"/>
    <property type="match status" value="1"/>
</dbReference>
<keyword evidence="7" id="KW-0648">Protein biosynthesis</keyword>
<evidence type="ECO:0000256" key="3">
    <source>
        <dbReference type="ARBA" id="ARBA00012829"/>
    </source>
</evidence>
<feature type="domain" description="Aminoacyl-transfer RNA synthetases class-II family profile" evidence="10">
    <location>
        <begin position="3"/>
        <end position="484"/>
    </location>
</feature>
<evidence type="ECO:0000256" key="1">
    <source>
        <dbReference type="ARBA" id="ARBA00004496"/>
    </source>
</evidence>
<evidence type="ECO:0000256" key="2">
    <source>
        <dbReference type="ARBA" id="ARBA00008226"/>
    </source>
</evidence>
<name>A0A3G8QPN2_9EURY</name>
<dbReference type="InterPro" id="IPR002315">
    <property type="entry name" value="tRNA-synt_gly"/>
</dbReference>
<dbReference type="EC" id="6.1.1.14" evidence="3"/>
<dbReference type="InterPro" id="IPR033731">
    <property type="entry name" value="GlyRS-like_core"/>
</dbReference>
<organism evidence="11 14">
    <name type="scientific">Haloplanus aerogenes</name>
    <dbReference type="NCBI Taxonomy" id="660522"/>
    <lineage>
        <taxon>Archaea</taxon>
        <taxon>Methanobacteriati</taxon>
        <taxon>Methanobacteriota</taxon>
        <taxon>Stenosarchaea group</taxon>
        <taxon>Halobacteria</taxon>
        <taxon>Halobacteriales</taxon>
        <taxon>Haloferacaceae</taxon>
        <taxon>Haloplanus</taxon>
    </lineage>
</organism>
<dbReference type="EMBL" id="CP034145">
    <property type="protein sequence ID" value="AZH24095.1"/>
    <property type="molecule type" value="Genomic_DNA"/>
</dbReference>
<dbReference type="KEGG" id="haer:DU502_01310"/>
<dbReference type="SUPFAM" id="SSF52954">
    <property type="entry name" value="Class II aaRS ABD-related"/>
    <property type="match status" value="1"/>
</dbReference>
<dbReference type="InterPro" id="IPR002314">
    <property type="entry name" value="aa-tRNA-synt_IIb"/>
</dbReference>
<dbReference type="CDD" id="cd00774">
    <property type="entry name" value="GlyRS-like_core"/>
    <property type="match status" value="1"/>
</dbReference>
<dbReference type="InterPro" id="IPR004154">
    <property type="entry name" value="Anticodon-bd"/>
</dbReference>
<dbReference type="PANTHER" id="PTHR10745:SF0">
    <property type="entry name" value="GLYCINE--TRNA LIGASE"/>
    <property type="match status" value="1"/>
</dbReference>
<dbReference type="Pfam" id="PF03129">
    <property type="entry name" value="HGTP_anticodon"/>
    <property type="match status" value="1"/>
</dbReference>
<dbReference type="GO" id="GO:0004820">
    <property type="term" value="F:glycine-tRNA ligase activity"/>
    <property type="evidence" value="ECO:0007669"/>
    <property type="project" value="UniProtKB-EC"/>
</dbReference>
<dbReference type="SUPFAM" id="SSF55681">
    <property type="entry name" value="Class II aaRS and biotin synthetases"/>
    <property type="match status" value="1"/>
</dbReference>
<evidence type="ECO:0000313" key="13">
    <source>
        <dbReference type="Proteomes" id="UP000277326"/>
    </source>
</evidence>
<dbReference type="Gene3D" id="3.30.40.230">
    <property type="match status" value="1"/>
</dbReference>
<keyword evidence="4 11" id="KW-0436">Ligase</keyword>
<dbReference type="PANTHER" id="PTHR10745">
    <property type="entry name" value="GLYCYL-TRNA SYNTHETASE/DNA POLYMERASE SUBUNIT GAMMA-2"/>
    <property type="match status" value="1"/>
</dbReference>
<evidence type="ECO:0000256" key="5">
    <source>
        <dbReference type="ARBA" id="ARBA00022741"/>
    </source>
</evidence>
<sequence>MSDARAITELAKRRGFFFGANEAYGGVAGFYTFGPEGAALKGNVESAWRDRFTVREGNDEIEAPTIAPEAVFEASGHLDGFDDMLVECGECGESHRADHLIEDASDIEEAESLPIPEVEELVAEYEIACPSCGAPLAGRPVEEFNLMFETTIGPGSGQSGYLRPETAQGIFVEFPRLKEYARNKLPFGITQIGRAYRNEISPRKGLVRTREFTQAELEQFVNPDTDEPPLDRVADVSLRLYPADEQEDPDGGYVEATVGEAVDEGIVASDWVAYYLGVAREWYERIGVDGDRFRFRQHLPGERAHYAADCWDAESEVGGAVADEDLDDPTAGDWIEIAGFAYRGDYDLSKHAEHGDDDFTVFEQYDEPRTVERAVVDPDMSVLGPEFGGQAGDVADALRDLAERNPDAFDGDEVRVEVDGETVTVDTDVTNFRIEEQTEAGEHVTPHVVEPSFGVDRTVYTLIAHAYDSDVIDGEERTYLSLAPEVAPTDVAVFPLVSDDALETLADDVVAALREAGLSVAHDDSGNIGRRYRRQDEVGTPLSVTVDHESVEAADETVTVRDRDTTAQVRVPTAELAAELGAILDGRAAFDDLLETYERVETDVTRS</sequence>
<reference evidence="12" key="3">
    <citation type="submission" date="2018-10" db="EMBL/GenBank/DDBJ databases">
        <authorList>
            <person name="Whitman W."/>
            <person name="Huntemann M."/>
            <person name="Clum A."/>
            <person name="Pillay M."/>
            <person name="Palaniappan K."/>
            <person name="Varghese N."/>
            <person name="Mikhailova N."/>
            <person name="Stamatis D."/>
            <person name="Reddy T."/>
            <person name="Daum C."/>
            <person name="Shapiro N."/>
            <person name="Ivanova N."/>
            <person name="Kyrpides N."/>
            <person name="Woyke T."/>
        </authorList>
    </citation>
    <scope>NUCLEOTIDE SEQUENCE</scope>
    <source>
        <strain evidence="12">CGMCC 1.10124</strain>
    </source>
</reference>
<protein>
    <recommendedName>
        <fullName evidence="3">glycine--tRNA ligase</fullName>
        <ecNumber evidence="3">6.1.1.14</ecNumber>
    </recommendedName>
    <alternativeName>
        <fullName evidence="9">Diadenosine tetraphosphate synthetase</fullName>
    </alternativeName>
</protein>
<proteinExistence type="inferred from homology"/>
<dbReference type="EMBL" id="REFS01000005">
    <property type="protein sequence ID" value="RMB13128.1"/>
    <property type="molecule type" value="Genomic_DNA"/>
</dbReference>
<dbReference type="GO" id="GO:0005524">
    <property type="term" value="F:ATP binding"/>
    <property type="evidence" value="ECO:0007669"/>
    <property type="project" value="UniProtKB-KW"/>
</dbReference>
<evidence type="ECO:0000259" key="10">
    <source>
        <dbReference type="PROSITE" id="PS50862"/>
    </source>
</evidence>
<dbReference type="AlphaFoldDB" id="A0A3G8QPN2"/>
<gene>
    <name evidence="11" type="primary">glyS</name>
    <name evidence="12" type="ORF">ATH50_2459</name>
    <name evidence="11" type="ORF">DU502_01310</name>
</gene>
<evidence type="ECO:0000256" key="8">
    <source>
        <dbReference type="ARBA" id="ARBA00023146"/>
    </source>
</evidence>
<dbReference type="InterPro" id="IPR006195">
    <property type="entry name" value="aa-tRNA-synth_II"/>
</dbReference>
<comment type="similarity">
    <text evidence="2">Belongs to the class-II aminoacyl-tRNA synthetase family.</text>
</comment>
<dbReference type="InterPro" id="IPR045864">
    <property type="entry name" value="aa-tRNA-synth_II/BPL/LPL"/>
</dbReference>
<dbReference type="InterPro" id="IPR027031">
    <property type="entry name" value="Gly-tRNA_synthase/POLG2"/>
</dbReference>
<dbReference type="Proteomes" id="UP000277326">
    <property type="component" value="Unassembled WGS sequence"/>
</dbReference>
<keyword evidence="5" id="KW-0547">Nucleotide-binding</keyword>
<dbReference type="PRINTS" id="PR01043">
    <property type="entry name" value="TRNASYNTHGLY"/>
</dbReference>
<dbReference type="RefSeq" id="WP_121921069.1">
    <property type="nucleotide sequence ID" value="NZ_CP034145.1"/>
</dbReference>
<dbReference type="GO" id="GO:0006426">
    <property type="term" value="P:glycyl-tRNA aminoacylation"/>
    <property type="evidence" value="ECO:0007669"/>
    <property type="project" value="InterPro"/>
</dbReference>
<dbReference type="Pfam" id="PF00587">
    <property type="entry name" value="tRNA-synt_2b"/>
    <property type="match status" value="1"/>
</dbReference>
<keyword evidence="6" id="KW-0067">ATP-binding</keyword>
<evidence type="ECO:0000313" key="11">
    <source>
        <dbReference type="EMBL" id="AZH24095.1"/>
    </source>
</evidence>
<evidence type="ECO:0000313" key="12">
    <source>
        <dbReference type="EMBL" id="RMB13128.1"/>
    </source>
</evidence>